<dbReference type="OrthoDB" id="3360421at2759"/>
<dbReference type="eggNOG" id="ENOG502SP6A">
    <property type="taxonomic scope" value="Eukaryota"/>
</dbReference>
<dbReference type="AlphaFoldDB" id="R0IW09"/>
<dbReference type="STRING" id="671987.R0IW09"/>
<protein>
    <recommendedName>
        <fullName evidence="2">Hypervirulence associated protein TUDOR domain-containing protein</fullName>
    </recommendedName>
</protein>
<feature type="domain" description="Hypervirulence associated protein TUDOR" evidence="2">
    <location>
        <begin position="243"/>
        <end position="302"/>
    </location>
</feature>
<dbReference type="Pfam" id="PF11160">
    <property type="entry name" value="Hva1_TUDOR"/>
    <property type="match status" value="1"/>
</dbReference>
<dbReference type="EMBL" id="KB908526">
    <property type="protein sequence ID" value="EOA88801.1"/>
    <property type="molecule type" value="Genomic_DNA"/>
</dbReference>
<reference evidence="3 4" key="2">
    <citation type="journal article" date="2013" name="PLoS Genet.">
        <title>Comparative genome structure, secondary metabolite, and effector coding capacity across Cochliobolus pathogens.</title>
        <authorList>
            <person name="Condon B.J."/>
            <person name="Leng Y."/>
            <person name="Wu D."/>
            <person name="Bushley K.E."/>
            <person name="Ohm R.A."/>
            <person name="Otillar R."/>
            <person name="Martin J."/>
            <person name="Schackwitz W."/>
            <person name="Grimwood J."/>
            <person name="MohdZainudin N."/>
            <person name="Xue C."/>
            <person name="Wang R."/>
            <person name="Manning V.A."/>
            <person name="Dhillon B."/>
            <person name="Tu Z.J."/>
            <person name="Steffenson B.J."/>
            <person name="Salamov A."/>
            <person name="Sun H."/>
            <person name="Lowry S."/>
            <person name="LaButti K."/>
            <person name="Han J."/>
            <person name="Copeland A."/>
            <person name="Lindquist E."/>
            <person name="Barry K."/>
            <person name="Schmutz J."/>
            <person name="Baker S.E."/>
            <person name="Ciuffetti L.M."/>
            <person name="Grigoriev I.V."/>
            <person name="Zhong S."/>
            <person name="Turgeon B.G."/>
        </authorList>
    </citation>
    <scope>NUCLEOTIDE SEQUENCE [LARGE SCALE GENOMIC DNA]</scope>
    <source>
        <strain evidence="4">28A</strain>
    </source>
</reference>
<accession>R0IW09</accession>
<proteinExistence type="predicted"/>
<evidence type="ECO:0000259" key="2">
    <source>
        <dbReference type="Pfam" id="PF11160"/>
    </source>
</evidence>
<sequence length="305" mass="33774">MPSKTDDKYTDPELRAQVKEEIQEGDKGGAPGQWSARKAQMMASEYKKRGGGYTTDQKDDRAKHLDEWTKEEWQTKDGDGSAKDEQGTEHRYLPKKAWEELDKEEKEATDEKKLEGSKQGKQHVGNTPKAAQARKDASKHDGTGGYIKIDKKSVTDCTTHWDDPEHMESNQRAYRKFQEEGRKSKGTAQDQDGEGGQKRGRGANANALWPNKKQKDGGGGSGEKKQESPTGAAGDKTRVPQAGQKVQWHAAGGSYVHGEVVEVLYEEKDVEGERVQASKEDPRVVLESASSGKICVHKPEAVYFG</sequence>
<feature type="region of interest" description="Disordered" evidence="1">
    <location>
        <begin position="19"/>
        <end position="252"/>
    </location>
</feature>
<keyword evidence="4" id="KW-1185">Reference proteome</keyword>
<name>R0IW09_EXST2</name>
<feature type="compositionally biased region" description="Basic and acidic residues" evidence="1">
    <location>
        <begin position="56"/>
        <end position="118"/>
    </location>
</feature>
<dbReference type="RefSeq" id="XP_008023467.1">
    <property type="nucleotide sequence ID" value="XM_008025276.1"/>
</dbReference>
<reference evidence="3 4" key="1">
    <citation type="journal article" date="2012" name="PLoS Pathog.">
        <title>Diverse lifestyles and strategies of plant pathogenesis encoded in the genomes of eighteen Dothideomycetes fungi.</title>
        <authorList>
            <person name="Ohm R.A."/>
            <person name="Feau N."/>
            <person name="Henrissat B."/>
            <person name="Schoch C.L."/>
            <person name="Horwitz B.A."/>
            <person name="Barry K.W."/>
            <person name="Condon B.J."/>
            <person name="Copeland A.C."/>
            <person name="Dhillon B."/>
            <person name="Glaser F."/>
            <person name="Hesse C.N."/>
            <person name="Kosti I."/>
            <person name="LaButti K."/>
            <person name="Lindquist E.A."/>
            <person name="Lucas S."/>
            <person name="Salamov A.A."/>
            <person name="Bradshaw R.E."/>
            <person name="Ciuffetti L."/>
            <person name="Hamelin R.C."/>
            <person name="Kema G.H.J."/>
            <person name="Lawrence C."/>
            <person name="Scott J.A."/>
            <person name="Spatafora J.W."/>
            <person name="Turgeon B.G."/>
            <person name="de Wit P.J.G.M."/>
            <person name="Zhong S."/>
            <person name="Goodwin S.B."/>
            <person name="Grigoriev I.V."/>
        </authorList>
    </citation>
    <scope>NUCLEOTIDE SEQUENCE [LARGE SCALE GENOMIC DNA]</scope>
    <source>
        <strain evidence="4">28A</strain>
    </source>
</reference>
<feature type="compositionally biased region" description="Basic and acidic residues" evidence="1">
    <location>
        <begin position="133"/>
        <end position="169"/>
    </location>
</feature>
<evidence type="ECO:0000313" key="3">
    <source>
        <dbReference type="EMBL" id="EOA88801.1"/>
    </source>
</evidence>
<dbReference type="InterPro" id="IPR021331">
    <property type="entry name" value="Hva1_TUDOR"/>
</dbReference>
<evidence type="ECO:0000313" key="4">
    <source>
        <dbReference type="Proteomes" id="UP000016935"/>
    </source>
</evidence>
<evidence type="ECO:0000256" key="1">
    <source>
        <dbReference type="SAM" id="MobiDB-lite"/>
    </source>
</evidence>
<organism evidence="3 4">
    <name type="scientific">Exserohilum turcicum (strain 28A)</name>
    <name type="common">Northern leaf blight fungus</name>
    <name type="synonym">Setosphaeria turcica</name>
    <dbReference type="NCBI Taxonomy" id="671987"/>
    <lineage>
        <taxon>Eukaryota</taxon>
        <taxon>Fungi</taxon>
        <taxon>Dikarya</taxon>
        <taxon>Ascomycota</taxon>
        <taxon>Pezizomycotina</taxon>
        <taxon>Dothideomycetes</taxon>
        <taxon>Pleosporomycetidae</taxon>
        <taxon>Pleosporales</taxon>
        <taxon>Pleosporineae</taxon>
        <taxon>Pleosporaceae</taxon>
        <taxon>Exserohilum</taxon>
    </lineage>
</organism>
<dbReference type="GeneID" id="19395183"/>
<gene>
    <name evidence="3" type="ORF">SETTUDRAFT_106624</name>
</gene>
<dbReference type="Proteomes" id="UP000016935">
    <property type="component" value="Unassembled WGS sequence"/>
</dbReference>
<dbReference type="HOGENOM" id="CLU_079693_0_1_1"/>